<feature type="domain" description="MYND-type" evidence="6">
    <location>
        <begin position="82"/>
        <end position="121"/>
    </location>
</feature>
<evidence type="ECO:0000256" key="1">
    <source>
        <dbReference type="ARBA" id="ARBA00022723"/>
    </source>
</evidence>
<evidence type="ECO:0000313" key="8">
    <source>
        <dbReference type="Proteomes" id="UP000007797"/>
    </source>
</evidence>
<dbReference type="Gene3D" id="6.10.140.2220">
    <property type="match status" value="1"/>
</dbReference>
<protein>
    <recommendedName>
        <fullName evidence="6">MYND-type domain-containing protein</fullName>
    </recommendedName>
</protein>
<evidence type="ECO:0000256" key="5">
    <source>
        <dbReference type="SAM" id="MobiDB-lite"/>
    </source>
</evidence>
<sequence length="244" mass="26903">MASVYTTKRGKTKKAKLGIRKDSKNNQANKLVQQVRQTTTKKSQADVINPLDFSDKWNNLKLTGEEERRALALVAKCQFKQCKSGGKIDGTPLMLCGACQSVSYCSRDCQVGDWKLHKEKCKDYALKKQNANDDLLKTITETIKQLEILKTTETTSSSTIQGNPWIDDNGEPSDDEEGEDEPPKKSNDTKIATSSSTSSTATTTSSGANGQQSKNVNWSLFKDEAFVEEQQVSGDEQDGESSDE</sequence>
<evidence type="ECO:0000256" key="2">
    <source>
        <dbReference type="ARBA" id="ARBA00022771"/>
    </source>
</evidence>
<keyword evidence="1" id="KW-0479">Metal-binding</keyword>
<feature type="compositionally biased region" description="Polar residues" evidence="5">
    <location>
        <begin position="207"/>
        <end position="218"/>
    </location>
</feature>
<dbReference type="SUPFAM" id="SSF144232">
    <property type="entry name" value="HIT/MYND zinc finger-like"/>
    <property type="match status" value="1"/>
</dbReference>
<evidence type="ECO:0000256" key="4">
    <source>
        <dbReference type="PROSITE-ProRule" id="PRU00134"/>
    </source>
</evidence>
<feature type="compositionally biased region" description="Basic residues" evidence="5">
    <location>
        <begin position="8"/>
        <end position="18"/>
    </location>
</feature>
<dbReference type="EMBL" id="GL883007">
    <property type="protein sequence ID" value="EGG23825.1"/>
    <property type="molecule type" value="Genomic_DNA"/>
</dbReference>
<gene>
    <name evidence="7" type="ORF">DFA_05961</name>
</gene>
<dbReference type="InterPro" id="IPR002893">
    <property type="entry name" value="Znf_MYND"/>
</dbReference>
<feature type="region of interest" description="Disordered" evidence="5">
    <location>
        <begin position="1"/>
        <end position="26"/>
    </location>
</feature>
<keyword evidence="8" id="KW-1185">Reference proteome</keyword>
<keyword evidence="2 4" id="KW-0863">Zinc-finger</keyword>
<evidence type="ECO:0000256" key="3">
    <source>
        <dbReference type="ARBA" id="ARBA00022833"/>
    </source>
</evidence>
<dbReference type="GO" id="GO:0008270">
    <property type="term" value="F:zinc ion binding"/>
    <property type="evidence" value="ECO:0007669"/>
    <property type="project" value="UniProtKB-KW"/>
</dbReference>
<dbReference type="PROSITE" id="PS50865">
    <property type="entry name" value="ZF_MYND_2"/>
    <property type="match status" value="1"/>
</dbReference>
<feature type="region of interest" description="Disordered" evidence="5">
    <location>
        <begin position="152"/>
        <end position="220"/>
    </location>
</feature>
<dbReference type="RefSeq" id="XP_004361676.1">
    <property type="nucleotide sequence ID" value="XM_004361619.1"/>
</dbReference>
<evidence type="ECO:0000313" key="7">
    <source>
        <dbReference type="EMBL" id="EGG23825.1"/>
    </source>
</evidence>
<dbReference type="KEGG" id="dfa:DFA_05961"/>
<keyword evidence="3" id="KW-0862">Zinc</keyword>
<dbReference type="Proteomes" id="UP000007797">
    <property type="component" value="Unassembled WGS sequence"/>
</dbReference>
<dbReference type="GeneID" id="14876193"/>
<dbReference type="AlphaFoldDB" id="F4PJQ1"/>
<organism evidence="7 8">
    <name type="scientific">Cavenderia fasciculata</name>
    <name type="common">Slime mold</name>
    <name type="synonym">Dictyostelium fasciculatum</name>
    <dbReference type="NCBI Taxonomy" id="261658"/>
    <lineage>
        <taxon>Eukaryota</taxon>
        <taxon>Amoebozoa</taxon>
        <taxon>Evosea</taxon>
        <taxon>Eumycetozoa</taxon>
        <taxon>Dictyostelia</taxon>
        <taxon>Acytosteliales</taxon>
        <taxon>Cavenderiaceae</taxon>
        <taxon>Cavenderia</taxon>
    </lineage>
</organism>
<reference evidence="8" key="1">
    <citation type="journal article" date="2011" name="Genome Res.">
        <title>Phylogeny-wide analysis of social amoeba genomes highlights ancient origins for complex intercellular communication.</title>
        <authorList>
            <person name="Heidel A.J."/>
            <person name="Lawal H.M."/>
            <person name="Felder M."/>
            <person name="Schilde C."/>
            <person name="Helps N.R."/>
            <person name="Tunggal B."/>
            <person name="Rivero F."/>
            <person name="John U."/>
            <person name="Schleicher M."/>
            <person name="Eichinger L."/>
            <person name="Platzer M."/>
            <person name="Noegel A.A."/>
            <person name="Schaap P."/>
            <person name="Gloeckner G."/>
        </authorList>
    </citation>
    <scope>NUCLEOTIDE SEQUENCE [LARGE SCALE GENOMIC DNA]</scope>
    <source>
        <strain evidence="8">SH3</strain>
    </source>
</reference>
<feature type="compositionally biased region" description="Polar residues" evidence="5">
    <location>
        <begin position="152"/>
        <end position="162"/>
    </location>
</feature>
<feature type="compositionally biased region" description="Acidic residues" evidence="5">
    <location>
        <begin position="168"/>
        <end position="180"/>
    </location>
</feature>
<accession>F4PJQ1</accession>
<dbReference type="OrthoDB" id="432970at2759"/>
<feature type="compositionally biased region" description="Low complexity" evidence="5">
    <location>
        <begin position="192"/>
        <end position="206"/>
    </location>
</feature>
<evidence type="ECO:0000259" key="6">
    <source>
        <dbReference type="PROSITE" id="PS50865"/>
    </source>
</evidence>
<dbReference type="Pfam" id="PF01753">
    <property type="entry name" value="zf-MYND"/>
    <property type="match status" value="1"/>
</dbReference>
<name>F4PJQ1_CACFS</name>
<dbReference type="OMA" id="KEWIWHH"/>
<proteinExistence type="predicted"/>